<dbReference type="EMBL" id="CAJVPW010011893">
    <property type="protein sequence ID" value="CAG8630019.1"/>
    <property type="molecule type" value="Genomic_DNA"/>
</dbReference>
<protein>
    <submittedName>
        <fullName evidence="1">10028_t:CDS:1</fullName>
    </submittedName>
</protein>
<comment type="caution">
    <text evidence="1">The sequence shown here is derived from an EMBL/GenBank/DDBJ whole genome shotgun (WGS) entry which is preliminary data.</text>
</comment>
<dbReference type="Proteomes" id="UP000789366">
    <property type="component" value="Unassembled WGS sequence"/>
</dbReference>
<reference evidence="1" key="1">
    <citation type="submission" date="2021-06" db="EMBL/GenBank/DDBJ databases">
        <authorList>
            <person name="Kallberg Y."/>
            <person name="Tangrot J."/>
            <person name="Rosling A."/>
        </authorList>
    </citation>
    <scope>NUCLEOTIDE SEQUENCE</scope>
    <source>
        <strain evidence="1">28 12/20/2015</strain>
    </source>
</reference>
<accession>A0ACA9N5H2</accession>
<proteinExistence type="predicted"/>
<name>A0ACA9N5H2_9GLOM</name>
<sequence>IKERMEELCQQLEGMNKRLIAITTQIEARARHQPILKELVAKTKKAKKEIYKTYPTSWRQENTEVKTRKTHLQQVPSHQQT</sequence>
<feature type="non-terminal residue" evidence="1">
    <location>
        <position position="1"/>
    </location>
</feature>
<evidence type="ECO:0000313" key="2">
    <source>
        <dbReference type="Proteomes" id="UP000789366"/>
    </source>
</evidence>
<gene>
    <name evidence="1" type="ORF">SPELUC_LOCUS8191</name>
</gene>
<organism evidence="1 2">
    <name type="scientific">Cetraspora pellucida</name>
    <dbReference type="NCBI Taxonomy" id="1433469"/>
    <lineage>
        <taxon>Eukaryota</taxon>
        <taxon>Fungi</taxon>
        <taxon>Fungi incertae sedis</taxon>
        <taxon>Mucoromycota</taxon>
        <taxon>Glomeromycotina</taxon>
        <taxon>Glomeromycetes</taxon>
        <taxon>Diversisporales</taxon>
        <taxon>Gigasporaceae</taxon>
        <taxon>Cetraspora</taxon>
    </lineage>
</organism>
<evidence type="ECO:0000313" key="1">
    <source>
        <dbReference type="EMBL" id="CAG8630019.1"/>
    </source>
</evidence>
<keyword evidence="2" id="KW-1185">Reference proteome</keyword>